<name>A0ABT2Y779_9MOLU</name>
<gene>
    <name evidence="2" type="ORF">N7548_07140</name>
</gene>
<dbReference type="EMBL" id="JAOVQM010000007">
    <property type="protein sequence ID" value="MCV2232594.1"/>
    <property type="molecule type" value="Genomic_DNA"/>
</dbReference>
<reference evidence="2" key="1">
    <citation type="submission" date="2022-09" db="EMBL/GenBank/DDBJ databases">
        <title>Novel Mycoplasma species identified in domestic and wild animals.</title>
        <authorList>
            <person name="Volokhov D.V."/>
            <person name="Furtak V.A."/>
            <person name="Zagorodnyaya T.A."/>
        </authorList>
    </citation>
    <scope>NUCLEOTIDE SEQUENCE</scope>
    <source>
        <strain evidence="2">Oakley</strain>
    </source>
</reference>
<comment type="caution">
    <text evidence="2">The sequence shown here is derived from an EMBL/GenBank/DDBJ whole genome shotgun (WGS) entry which is preliminary data.</text>
</comment>
<proteinExistence type="predicted"/>
<evidence type="ECO:0000259" key="1">
    <source>
        <dbReference type="PROSITE" id="PS51729"/>
    </source>
</evidence>
<dbReference type="CDD" id="cd04301">
    <property type="entry name" value="NAT_SF"/>
    <property type="match status" value="1"/>
</dbReference>
<evidence type="ECO:0000313" key="2">
    <source>
        <dbReference type="EMBL" id="MCV2232594.1"/>
    </source>
</evidence>
<dbReference type="PANTHER" id="PTHR31435">
    <property type="entry name" value="PROTEIN NATD1"/>
    <property type="match status" value="1"/>
</dbReference>
<accession>A0ABT2Y779</accession>
<dbReference type="PANTHER" id="PTHR31435:SF9">
    <property type="entry name" value="PROTEIN NATD1"/>
    <property type="match status" value="1"/>
</dbReference>
<dbReference type="Pfam" id="PF14542">
    <property type="entry name" value="Acetyltransf_CG"/>
    <property type="match status" value="1"/>
</dbReference>
<dbReference type="Proteomes" id="UP001177160">
    <property type="component" value="Unassembled WGS sequence"/>
</dbReference>
<evidence type="ECO:0000313" key="3">
    <source>
        <dbReference type="Proteomes" id="UP001177160"/>
    </source>
</evidence>
<protein>
    <submittedName>
        <fullName evidence="2">N-acetyltransferase</fullName>
    </submittedName>
</protein>
<keyword evidence="3" id="KW-1185">Reference proteome</keyword>
<dbReference type="SUPFAM" id="SSF55729">
    <property type="entry name" value="Acyl-CoA N-acyltransferases (Nat)"/>
    <property type="match status" value="1"/>
</dbReference>
<sequence>MNYIKQNHHIYALNEAGQLLAEVKFPITSGNIVEINRTFVDPSLRGQGVANELLVMAYESIKAQSFKAIPTCSYAVTWFKRNKDKHDVLVEGIDLDNPELLYNEVCSR</sequence>
<feature type="domain" description="N-acetyltransferase" evidence="1">
    <location>
        <begin position="3"/>
        <end position="90"/>
    </location>
</feature>
<organism evidence="2 3">
    <name type="scientific">Paracholeplasma manati</name>
    <dbReference type="NCBI Taxonomy" id="591373"/>
    <lineage>
        <taxon>Bacteria</taxon>
        <taxon>Bacillati</taxon>
        <taxon>Mycoplasmatota</taxon>
        <taxon>Mollicutes</taxon>
        <taxon>Acholeplasmatales</taxon>
        <taxon>Acholeplasmataceae</taxon>
        <taxon>Paracholeplasma</taxon>
    </lineage>
</organism>
<dbReference type="Gene3D" id="3.40.630.30">
    <property type="match status" value="1"/>
</dbReference>
<dbReference type="RefSeq" id="WP_263608783.1">
    <property type="nucleotide sequence ID" value="NZ_JAOVQM010000007.1"/>
</dbReference>
<dbReference type="InterPro" id="IPR045057">
    <property type="entry name" value="Gcn5-rel_NAT"/>
</dbReference>
<dbReference type="PROSITE" id="PS51729">
    <property type="entry name" value="GNAT_YJDJ"/>
    <property type="match status" value="1"/>
</dbReference>
<dbReference type="InterPro" id="IPR016181">
    <property type="entry name" value="Acyl_CoA_acyltransferase"/>
</dbReference>
<dbReference type="InterPro" id="IPR031165">
    <property type="entry name" value="GNAT_YJDJ"/>
</dbReference>